<evidence type="ECO:0000256" key="1">
    <source>
        <dbReference type="ARBA" id="ARBA00006484"/>
    </source>
</evidence>
<protein>
    <submittedName>
        <fullName evidence="4">SDR family oxidoreductase</fullName>
    </submittedName>
</protein>
<keyword evidence="2" id="KW-0560">Oxidoreductase</keyword>
<dbReference type="CDD" id="cd05332">
    <property type="entry name" value="11beta-HSD1_like_SDR_c"/>
    <property type="match status" value="1"/>
</dbReference>
<sequence length="264" mass="28975">MSSIHGKTIWVTGASSGIGKSLVMALGSYSCNIIISSRREDELIKVKEECGNMDNISILPLDLNNHKGMEAIAQQAVSFYGKVDILVNNAGISQRSLIKDTKLEVYEQLMDINYLGTVALSKAILPHFLANQTGHFVTVTSLMGKFGSPYRSGYCGAKHALHGFFDVMRMEHEKDGVKVTMVCPGFVQTNVAKNALTADGSPQKNDDVATQNGISPELAAKKMITAIEKDKFEVYVGGKEVKGIYLKRFFPKLLHKMVLKSQVR</sequence>
<evidence type="ECO:0000313" key="4">
    <source>
        <dbReference type="EMBL" id="MDF0708437.1"/>
    </source>
</evidence>
<reference evidence="4 5" key="1">
    <citation type="submission" date="2023-03" db="EMBL/GenBank/DDBJ databases">
        <title>Muricauda XX sp. nov. and Muricauda XXX sp. nov., two novel species isolated from Okinawa Trough.</title>
        <authorList>
            <person name="Cao W."/>
            <person name="Deng X."/>
        </authorList>
    </citation>
    <scope>NUCLEOTIDE SEQUENCE [LARGE SCALE GENOMIC DNA]</scope>
    <source>
        <strain evidence="4 5">81s02</strain>
    </source>
</reference>
<comment type="similarity">
    <text evidence="1 3">Belongs to the short-chain dehydrogenases/reductases (SDR) family.</text>
</comment>
<dbReference type="InterPro" id="IPR020904">
    <property type="entry name" value="Sc_DH/Rdtase_CS"/>
</dbReference>
<dbReference type="Pfam" id="PF00106">
    <property type="entry name" value="adh_short"/>
    <property type="match status" value="1"/>
</dbReference>
<evidence type="ECO:0000256" key="3">
    <source>
        <dbReference type="RuleBase" id="RU000363"/>
    </source>
</evidence>
<dbReference type="InterPro" id="IPR036291">
    <property type="entry name" value="NAD(P)-bd_dom_sf"/>
</dbReference>
<dbReference type="InterPro" id="IPR002347">
    <property type="entry name" value="SDR_fam"/>
</dbReference>
<evidence type="ECO:0000256" key="2">
    <source>
        <dbReference type="ARBA" id="ARBA00023002"/>
    </source>
</evidence>
<dbReference type="PRINTS" id="PR00081">
    <property type="entry name" value="GDHRDH"/>
</dbReference>
<dbReference type="PROSITE" id="PS00061">
    <property type="entry name" value="ADH_SHORT"/>
    <property type="match status" value="1"/>
</dbReference>
<keyword evidence="5" id="KW-1185">Reference proteome</keyword>
<dbReference type="SUPFAM" id="SSF51735">
    <property type="entry name" value="NAD(P)-binding Rossmann-fold domains"/>
    <property type="match status" value="1"/>
</dbReference>
<organism evidence="4 5">
    <name type="scientific">Flagellimonas okinawensis</name>
    <dbReference type="NCBI Taxonomy" id="3031324"/>
    <lineage>
        <taxon>Bacteria</taxon>
        <taxon>Pseudomonadati</taxon>
        <taxon>Bacteroidota</taxon>
        <taxon>Flavobacteriia</taxon>
        <taxon>Flavobacteriales</taxon>
        <taxon>Flavobacteriaceae</taxon>
        <taxon>Flagellimonas</taxon>
    </lineage>
</organism>
<dbReference type="EMBL" id="JARFVA010000005">
    <property type="protein sequence ID" value="MDF0708437.1"/>
    <property type="molecule type" value="Genomic_DNA"/>
</dbReference>
<dbReference type="NCBIfam" id="NF004825">
    <property type="entry name" value="PRK06181.1"/>
    <property type="match status" value="1"/>
</dbReference>
<dbReference type="Gene3D" id="3.40.50.720">
    <property type="entry name" value="NAD(P)-binding Rossmann-like Domain"/>
    <property type="match status" value="1"/>
</dbReference>
<dbReference type="PANTHER" id="PTHR44196">
    <property type="entry name" value="DEHYDROGENASE/REDUCTASE SDR FAMILY MEMBER 7B"/>
    <property type="match status" value="1"/>
</dbReference>
<evidence type="ECO:0000313" key="5">
    <source>
        <dbReference type="Proteomes" id="UP001217083"/>
    </source>
</evidence>
<dbReference type="PRINTS" id="PR00080">
    <property type="entry name" value="SDRFAMILY"/>
</dbReference>
<dbReference type="PANTHER" id="PTHR44196:SF1">
    <property type="entry name" value="DEHYDROGENASE_REDUCTASE SDR FAMILY MEMBER 7B"/>
    <property type="match status" value="1"/>
</dbReference>
<gene>
    <name evidence="4" type="ORF">PY091_14525</name>
</gene>
<proteinExistence type="inferred from homology"/>
<dbReference type="Proteomes" id="UP001217083">
    <property type="component" value="Unassembled WGS sequence"/>
</dbReference>
<accession>A0ABT5XRB9</accession>
<dbReference type="PROSITE" id="PS51257">
    <property type="entry name" value="PROKAR_LIPOPROTEIN"/>
    <property type="match status" value="1"/>
</dbReference>
<name>A0ABT5XRB9_9FLAO</name>
<comment type="caution">
    <text evidence="4">The sequence shown here is derived from an EMBL/GenBank/DDBJ whole genome shotgun (WGS) entry which is preliminary data.</text>
</comment>
<dbReference type="RefSeq" id="WP_275650380.1">
    <property type="nucleotide sequence ID" value="NZ_JARFVA010000005.1"/>
</dbReference>